<evidence type="ECO:0000256" key="1">
    <source>
        <dbReference type="SAM" id="MobiDB-lite"/>
    </source>
</evidence>
<feature type="region of interest" description="Disordered" evidence="1">
    <location>
        <begin position="1"/>
        <end position="36"/>
    </location>
</feature>
<protein>
    <submittedName>
        <fullName evidence="2">Uncharacterized protein</fullName>
    </submittedName>
</protein>
<evidence type="ECO:0000313" key="2">
    <source>
        <dbReference type="EMBL" id="KAF7840371.1"/>
    </source>
</evidence>
<name>A0A835CF05_9FABA</name>
<comment type="caution">
    <text evidence="2">The sequence shown here is derived from an EMBL/GenBank/DDBJ whole genome shotgun (WGS) entry which is preliminary data.</text>
</comment>
<dbReference type="Proteomes" id="UP000634136">
    <property type="component" value="Unassembled WGS sequence"/>
</dbReference>
<sequence length="36" mass="3979">MTGDGESERETERLVGSGEWRRRPEAVSDLGKMSLG</sequence>
<dbReference type="EMBL" id="JAAIUW010000002">
    <property type="protein sequence ID" value="KAF7840371.1"/>
    <property type="molecule type" value="Genomic_DNA"/>
</dbReference>
<keyword evidence="3" id="KW-1185">Reference proteome</keyword>
<organism evidence="2 3">
    <name type="scientific">Senna tora</name>
    <dbReference type="NCBI Taxonomy" id="362788"/>
    <lineage>
        <taxon>Eukaryota</taxon>
        <taxon>Viridiplantae</taxon>
        <taxon>Streptophyta</taxon>
        <taxon>Embryophyta</taxon>
        <taxon>Tracheophyta</taxon>
        <taxon>Spermatophyta</taxon>
        <taxon>Magnoliopsida</taxon>
        <taxon>eudicotyledons</taxon>
        <taxon>Gunneridae</taxon>
        <taxon>Pentapetalae</taxon>
        <taxon>rosids</taxon>
        <taxon>fabids</taxon>
        <taxon>Fabales</taxon>
        <taxon>Fabaceae</taxon>
        <taxon>Caesalpinioideae</taxon>
        <taxon>Cassia clade</taxon>
        <taxon>Senna</taxon>
    </lineage>
</organism>
<feature type="compositionally biased region" description="Basic and acidic residues" evidence="1">
    <location>
        <begin position="1"/>
        <end position="26"/>
    </location>
</feature>
<dbReference type="AlphaFoldDB" id="A0A835CF05"/>
<proteinExistence type="predicted"/>
<gene>
    <name evidence="2" type="ORF">G2W53_002669</name>
</gene>
<accession>A0A835CF05</accession>
<reference evidence="2" key="1">
    <citation type="submission" date="2020-09" db="EMBL/GenBank/DDBJ databases">
        <title>Genome-Enabled Discovery of Anthraquinone Biosynthesis in Senna tora.</title>
        <authorList>
            <person name="Kang S.-H."/>
            <person name="Pandey R.P."/>
            <person name="Lee C.-M."/>
            <person name="Sim J.-S."/>
            <person name="Jeong J.-T."/>
            <person name="Choi B.-S."/>
            <person name="Jung M."/>
            <person name="Ginzburg D."/>
            <person name="Zhao K."/>
            <person name="Won S.Y."/>
            <person name="Oh T.-J."/>
            <person name="Yu Y."/>
            <person name="Kim N.-H."/>
            <person name="Lee O.R."/>
            <person name="Lee T.-H."/>
            <person name="Bashyal P."/>
            <person name="Kim T.-S."/>
            <person name="Lee W.-H."/>
            <person name="Kawkins C."/>
            <person name="Kim C.-K."/>
            <person name="Kim J.S."/>
            <person name="Ahn B.O."/>
            <person name="Rhee S.Y."/>
            <person name="Sohng J.K."/>
        </authorList>
    </citation>
    <scope>NUCLEOTIDE SEQUENCE</scope>
    <source>
        <tissue evidence="2">Leaf</tissue>
    </source>
</reference>
<evidence type="ECO:0000313" key="3">
    <source>
        <dbReference type="Proteomes" id="UP000634136"/>
    </source>
</evidence>